<feature type="signal peptide" evidence="1">
    <location>
        <begin position="1"/>
        <end position="20"/>
    </location>
</feature>
<accession>A0ABM1VRX5</accession>
<reference evidence="3" key="1">
    <citation type="submission" date="2025-08" db="UniProtKB">
        <authorList>
            <consortium name="RefSeq"/>
        </authorList>
    </citation>
    <scope>IDENTIFICATION</scope>
</reference>
<evidence type="ECO:0000313" key="3">
    <source>
        <dbReference type="RefSeq" id="XP_035825167.1"/>
    </source>
</evidence>
<organism evidence="2 3">
    <name type="scientific">Aplysia californica</name>
    <name type="common">California sea hare</name>
    <dbReference type="NCBI Taxonomy" id="6500"/>
    <lineage>
        <taxon>Eukaryota</taxon>
        <taxon>Metazoa</taxon>
        <taxon>Spiralia</taxon>
        <taxon>Lophotrochozoa</taxon>
        <taxon>Mollusca</taxon>
        <taxon>Gastropoda</taxon>
        <taxon>Heterobranchia</taxon>
        <taxon>Euthyneura</taxon>
        <taxon>Tectipleura</taxon>
        <taxon>Aplysiida</taxon>
        <taxon>Aplysioidea</taxon>
        <taxon>Aplysiidae</taxon>
        <taxon>Aplysia</taxon>
    </lineage>
</organism>
<dbReference type="GeneID" id="101864455"/>
<sequence length="199" mass="22372">MTPTMKLLFLFGACLLASQATSDLVEKREDLPSVDGVGPDTEVDGIPVKLLSPEELDELLNEDDRVLIPQLDIEASKKLVLSRSSKTGEVRRKRWIGLAFRAGRALFTGARRFRTTFSGARRTTQYVKKGGMNNARRDFNRFNPSNRKPINGRYKGETGTVGNHRVTVRNGSSDGRSTLEIRSPKENGRTNVRKFRYDN</sequence>
<gene>
    <name evidence="3" type="primary">LOC101864455</name>
</gene>
<dbReference type="RefSeq" id="XP_035825167.1">
    <property type="nucleotide sequence ID" value="XM_035969274.1"/>
</dbReference>
<name>A0ABM1VRX5_APLCA</name>
<dbReference type="Proteomes" id="UP000694888">
    <property type="component" value="Unplaced"/>
</dbReference>
<proteinExistence type="predicted"/>
<evidence type="ECO:0000313" key="2">
    <source>
        <dbReference type="Proteomes" id="UP000694888"/>
    </source>
</evidence>
<feature type="chain" id="PRO_5046607321" evidence="1">
    <location>
        <begin position="21"/>
        <end position="199"/>
    </location>
</feature>
<protein>
    <submittedName>
        <fullName evidence="3">Uncharacterized protein LOC101864455</fullName>
    </submittedName>
</protein>
<evidence type="ECO:0000256" key="1">
    <source>
        <dbReference type="SAM" id="SignalP"/>
    </source>
</evidence>
<keyword evidence="1" id="KW-0732">Signal</keyword>
<keyword evidence="2" id="KW-1185">Reference proteome</keyword>